<feature type="transmembrane region" description="Helical" evidence="5">
    <location>
        <begin position="114"/>
        <end position="135"/>
    </location>
</feature>
<organism evidence="7 8">
    <name type="scientific">Phyllotreta striolata</name>
    <name type="common">Striped flea beetle</name>
    <name type="synonym">Crioceris striolata</name>
    <dbReference type="NCBI Taxonomy" id="444603"/>
    <lineage>
        <taxon>Eukaryota</taxon>
        <taxon>Metazoa</taxon>
        <taxon>Ecdysozoa</taxon>
        <taxon>Arthropoda</taxon>
        <taxon>Hexapoda</taxon>
        <taxon>Insecta</taxon>
        <taxon>Pterygota</taxon>
        <taxon>Neoptera</taxon>
        <taxon>Endopterygota</taxon>
        <taxon>Coleoptera</taxon>
        <taxon>Polyphaga</taxon>
        <taxon>Cucujiformia</taxon>
        <taxon>Chrysomeloidea</taxon>
        <taxon>Chrysomelidae</taxon>
        <taxon>Galerucinae</taxon>
        <taxon>Alticini</taxon>
        <taxon>Phyllotreta</taxon>
    </lineage>
</organism>
<gene>
    <name evidence="7" type="ORF">PHYEVI_LOCUS8604</name>
</gene>
<feature type="transmembrane region" description="Helical" evidence="5">
    <location>
        <begin position="405"/>
        <end position="428"/>
    </location>
</feature>
<feature type="transmembrane region" description="Helical" evidence="5">
    <location>
        <begin position="176"/>
        <end position="195"/>
    </location>
</feature>
<keyword evidence="4 5" id="KW-0472">Membrane</keyword>
<feature type="transmembrane region" description="Helical" evidence="5">
    <location>
        <begin position="44"/>
        <end position="67"/>
    </location>
</feature>
<dbReference type="OrthoDB" id="2985014at2759"/>
<dbReference type="PANTHER" id="PTHR11662">
    <property type="entry name" value="SOLUTE CARRIER FAMILY 17"/>
    <property type="match status" value="1"/>
</dbReference>
<dbReference type="FunFam" id="1.20.1250.20:FF:000532">
    <property type="entry name" value="SLC (SoLute Carrier) homolog"/>
    <property type="match status" value="1"/>
</dbReference>
<dbReference type="InterPro" id="IPR011701">
    <property type="entry name" value="MFS"/>
</dbReference>
<feature type="transmembrane region" description="Helical" evidence="5">
    <location>
        <begin position="309"/>
        <end position="334"/>
    </location>
</feature>
<keyword evidence="3 5" id="KW-1133">Transmembrane helix</keyword>
<dbReference type="AlphaFoldDB" id="A0A9N9TX29"/>
<evidence type="ECO:0000259" key="6">
    <source>
        <dbReference type="PROSITE" id="PS50850"/>
    </source>
</evidence>
<sequence length="479" mass="52709">MAHIEEGYHRKENFPNALTSLLNPDNQPINNGPKFGKRHIQTAILTLVMFMNFLTRTILTVAIVAMTNPLANPDKSIPTYEWNDKSLVAAAFLWGYLAPQFLAGYISDRYGAKWFLVATSSISACCGLLIPTAAATLGSKGVMLCRLLQGLTQGFLYPCTSSLLGKWIPTSERSRIGTLVFSGAPVGMAASILLTGYISASSYGWPYAYYIFSSAHLISLGFYAYIGCSDPSLHSTISEEERNYIVANLDLEKNRHELGIPFKSIFTSIHFYALMSVNVAFNYTHWTFITETAIYLDKFMNFDLKSNSLLTALPYILEVLVGLVASFVADFLLSRKILRQTNIRKIMNNFGLVIPAISLYFLGKIEATDAKIAVLLIILVSGSQGSGKSGHVANSMDLAPNFSGILMGISNGTSNIFAAIAPVIAQFLITDETNQDQWRILFYIPMCANVVAMIVNTLFTSGEKQPWSQGIRPKSNPNK</sequence>
<dbReference type="InterPro" id="IPR036259">
    <property type="entry name" value="MFS_trans_sf"/>
</dbReference>
<dbReference type="InterPro" id="IPR050382">
    <property type="entry name" value="MFS_Na/Anion_cotransporter"/>
</dbReference>
<feature type="domain" description="Major facilitator superfamily (MFS) profile" evidence="6">
    <location>
        <begin position="41"/>
        <end position="464"/>
    </location>
</feature>
<dbReference type="Gene3D" id="1.20.1250.20">
    <property type="entry name" value="MFS general substrate transporter like domains"/>
    <property type="match status" value="2"/>
</dbReference>
<evidence type="ECO:0000313" key="7">
    <source>
        <dbReference type="EMBL" id="CAG9862284.1"/>
    </source>
</evidence>
<name>A0A9N9TX29_PHYSR</name>
<dbReference type="Pfam" id="PF07690">
    <property type="entry name" value="MFS_1"/>
    <property type="match status" value="1"/>
</dbReference>
<protein>
    <recommendedName>
        <fullName evidence="6">Major facilitator superfamily (MFS) profile domain-containing protein</fullName>
    </recommendedName>
</protein>
<feature type="transmembrane region" description="Helical" evidence="5">
    <location>
        <begin position="207"/>
        <end position="226"/>
    </location>
</feature>
<reference evidence="7" key="1">
    <citation type="submission" date="2022-01" db="EMBL/GenBank/DDBJ databases">
        <authorList>
            <person name="King R."/>
        </authorList>
    </citation>
    <scope>NUCLEOTIDE SEQUENCE</scope>
</reference>
<comment type="subcellular location">
    <subcellularLocation>
        <location evidence="1">Membrane</location>
        <topology evidence="1">Multi-pass membrane protein</topology>
    </subcellularLocation>
</comment>
<dbReference type="PROSITE" id="PS50850">
    <property type="entry name" value="MFS"/>
    <property type="match status" value="1"/>
</dbReference>
<evidence type="ECO:0000256" key="2">
    <source>
        <dbReference type="ARBA" id="ARBA00022692"/>
    </source>
</evidence>
<keyword evidence="2 5" id="KW-0812">Transmembrane</keyword>
<proteinExistence type="predicted"/>
<dbReference type="SUPFAM" id="SSF103473">
    <property type="entry name" value="MFS general substrate transporter"/>
    <property type="match status" value="1"/>
</dbReference>
<dbReference type="EMBL" id="OU900098">
    <property type="protein sequence ID" value="CAG9862284.1"/>
    <property type="molecule type" value="Genomic_DNA"/>
</dbReference>
<feature type="transmembrane region" description="Helical" evidence="5">
    <location>
        <begin position="346"/>
        <end position="363"/>
    </location>
</feature>
<evidence type="ECO:0000256" key="1">
    <source>
        <dbReference type="ARBA" id="ARBA00004141"/>
    </source>
</evidence>
<dbReference type="GO" id="GO:0006820">
    <property type="term" value="P:monoatomic anion transport"/>
    <property type="evidence" value="ECO:0007669"/>
    <property type="project" value="TreeGrafter"/>
</dbReference>
<evidence type="ECO:0000313" key="8">
    <source>
        <dbReference type="Proteomes" id="UP001153712"/>
    </source>
</evidence>
<dbReference type="GO" id="GO:0022857">
    <property type="term" value="F:transmembrane transporter activity"/>
    <property type="evidence" value="ECO:0007669"/>
    <property type="project" value="InterPro"/>
</dbReference>
<keyword evidence="8" id="KW-1185">Reference proteome</keyword>
<dbReference type="InterPro" id="IPR020846">
    <property type="entry name" value="MFS_dom"/>
</dbReference>
<dbReference type="Proteomes" id="UP001153712">
    <property type="component" value="Chromosome 5"/>
</dbReference>
<dbReference type="GO" id="GO:0016020">
    <property type="term" value="C:membrane"/>
    <property type="evidence" value="ECO:0007669"/>
    <property type="project" value="UniProtKB-SubCell"/>
</dbReference>
<dbReference type="PANTHER" id="PTHR11662:SF280">
    <property type="entry name" value="FI21844P1-RELATED"/>
    <property type="match status" value="1"/>
</dbReference>
<evidence type="ECO:0000256" key="4">
    <source>
        <dbReference type="ARBA" id="ARBA00023136"/>
    </source>
</evidence>
<evidence type="ECO:0000256" key="5">
    <source>
        <dbReference type="SAM" id="Phobius"/>
    </source>
</evidence>
<accession>A0A9N9TX29</accession>
<feature type="transmembrane region" description="Helical" evidence="5">
    <location>
        <begin position="87"/>
        <end position="107"/>
    </location>
</feature>
<evidence type="ECO:0000256" key="3">
    <source>
        <dbReference type="ARBA" id="ARBA00022989"/>
    </source>
</evidence>
<feature type="transmembrane region" description="Helical" evidence="5">
    <location>
        <begin position="440"/>
        <end position="459"/>
    </location>
</feature>